<name>A0A0F3II74_9GAMM</name>
<keyword evidence="3" id="KW-1185">Reference proteome</keyword>
<dbReference type="Gene3D" id="1.25.40.10">
    <property type="entry name" value="Tetratricopeptide repeat domain"/>
    <property type="match status" value="1"/>
</dbReference>
<reference evidence="3" key="1">
    <citation type="submission" date="2015-03" db="EMBL/GenBank/DDBJ databases">
        <title>Draft genome sequence of a novel methanotroph (Sn10-6) isolated from flooded ricefield rhizosphere in India.</title>
        <authorList>
            <person name="Pandit P.S."/>
            <person name="Pore S.D."/>
            <person name="Arora P."/>
            <person name="Kapse N.G."/>
            <person name="Dhakephalkar P.K."/>
            <person name="Rahalkar M.C."/>
        </authorList>
    </citation>
    <scope>NUCLEOTIDE SEQUENCE [LARGE SCALE GENOMIC DNA]</scope>
    <source>
        <strain evidence="3">Sn10-6</strain>
    </source>
</reference>
<dbReference type="AlphaFoldDB" id="A0A0F3II74"/>
<organism evidence="2 3">
    <name type="scientific">Methylocucumis oryzae</name>
    <dbReference type="NCBI Taxonomy" id="1632867"/>
    <lineage>
        <taxon>Bacteria</taxon>
        <taxon>Pseudomonadati</taxon>
        <taxon>Pseudomonadota</taxon>
        <taxon>Gammaproteobacteria</taxon>
        <taxon>Methylococcales</taxon>
        <taxon>Methylococcaceae</taxon>
        <taxon>Methylocucumis</taxon>
    </lineage>
</organism>
<accession>A0A0F3II74</accession>
<evidence type="ECO:0000313" key="3">
    <source>
        <dbReference type="Proteomes" id="UP000033684"/>
    </source>
</evidence>
<dbReference type="Proteomes" id="UP000033684">
    <property type="component" value="Unassembled WGS sequence"/>
</dbReference>
<dbReference type="EMBL" id="LAJX01000116">
    <property type="protein sequence ID" value="KJV06367.1"/>
    <property type="molecule type" value="Genomic_DNA"/>
</dbReference>
<proteinExistence type="predicted"/>
<dbReference type="InterPro" id="IPR011990">
    <property type="entry name" value="TPR-like_helical_dom_sf"/>
</dbReference>
<protein>
    <submittedName>
        <fullName evidence="2">MxaK protein</fullName>
    </submittedName>
</protein>
<feature type="region of interest" description="Disordered" evidence="1">
    <location>
        <begin position="160"/>
        <end position="187"/>
    </location>
</feature>
<dbReference type="RefSeq" id="WP_045779379.1">
    <property type="nucleotide sequence ID" value="NZ_LAJX01000116.1"/>
</dbReference>
<evidence type="ECO:0000313" key="2">
    <source>
        <dbReference type="EMBL" id="KJV06367.1"/>
    </source>
</evidence>
<evidence type="ECO:0000256" key="1">
    <source>
        <dbReference type="SAM" id="MobiDB-lite"/>
    </source>
</evidence>
<comment type="caution">
    <text evidence="2">The sequence shown here is derived from an EMBL/GenBank/DDBJ whole genome shotgun (WGS) entry which is preliminary data.</text>
</comment>
<sequence>MRTAYKRGLAYLVLGISASVWGWQALDIMRNAETNALINDYAKGLEPAIGNLRQAKPEVLLARALFLKQHKRYDDALAALSLTSGFTEPRLQVLLRYNLGNIYLEQAVAKAETMSINDAMPLVALAKQAYRQALSIDSHYWDAKYNLEVAMRLLPEMDKINSGDDENPPNKKAPLWTTVPGFPRGLP</sequence>
<dbReference type="OrthoDB" id="5567017at2"/>
<gene>
    <name evidence="2" type="ORF">VZ94_11855</name>
</gene>
<dbReference type="SUPFAM" id="SSF48452">
    <property type="entry name" value="TPR-like"/>
    <property type="match status" value="1"/>
</dbReference>
<reference evidence="2 3" key="2">
    <citation type="journal article" date="2016" name="Microb. Ecol.">
        <title>Genome Characteristics of a Novel Type I Methanotroph (Sn10-6) Isolated from a Flooded Indian Rice Field.</title>
        <authorList>
            <person name="Rahalkar M.C."/>
            <person name="Pandit P.S."/>
            <person name="Dhakephalkar P.K."/>
            <person name="Pore S."/>
            <person name="Arora P."/>
            <person name="Kapse N."/>
        </authorList>
    </citation>
    <scope>NUCLEOTIDE SEQUENCE [LARGE SCALE GENOMIC DNA]</scope>
    <source>
        <strain evidence="2 3">Sn10-6</strain>
    </source>
</reference>